<dbReference type="Gene3D" id="1.10.10.10">
    <property type="entry name" value="Winged helix-like DNA-binding domain superfamily/Winged helix DNA-binding domain"/>
    <property type="match status" value="1"/>
</dbReference>
<dbReference type="PANTHER" id="PTHR15140:SF33">
    <property type="entry name" value="LATE BLIGHT RESISTANCE PROTEIN HOMOLOG R1A-3 ISOFORM X1"/>
    <property type="match status" value="1"/>
</dbReference>
<sequence>MGIFQEDSEICASRLIKLWVAEGFLKPLSGKSLEEAEGMYLKALVDRNLICVQREEPKGNVKSYGIHDLVRELCVRKAHEENFLFVKEWYFPRDILLRRVCAHNFQDVDASLNQMPLARSFMFTGAVSREILLSRVISTLKLLRVLDILGIRLNEFPTEILQLVNLRYLALTTRSPLPSSISRLWNLQILIVKAISFPPGPHKVTPEILDMTRLRQIKFKRTYIWYENYHVVQDQLQSLSTVAISHITDRILQALTPNLKKLGIFCDEELDRVRDLYYLQQLHTLKCRSFHDGGNLLSNLIFPHSLKKLTLRDCGILDSDTNRIGKLPNLEILKLQGCQFVSRKWESNEGDEFCQLRFLVMEKLNLTYWAPHFPRLEHLVIRQCSDLKEIPLGIKDIPTLEVVEVHEETTAFALGMVTLEVRLPLHCLYK</sequence>
<dbReference type="InterPro" id="IPR058922">
    <property type="entry name" value="WHD_DRP"/>
</dbReference>
<evidence type="ECO:0000313" key="7">
    <source>
        <dbReference type="EMBL" id="KAL0421971.1"/>
    </source>
</evidence>
<dbReference type="InterPro" id="IPR032675">
    <property type="entry name" value="LRR_dom_sf"/>
</dbReference>
<dbReference type="InterPro" id="IPR055414">
    <property type="entry name" value="LRR_R13L4/SHOC2-like"/>
</dbReference>
<evidence type="ECO:0000256" key="1">
    <source>
        <dbReference type="ARBA" id="ARBA00022737"/>
    </source>
</evidence>
<keyword evidence="4" id="KW-0067">ATP-binding</keyword>
<reference evidence="7" key="1">
    <citation type="submission" date="2020-06" db="EMBL/GenBank/DDBJ databases">
        <authorList>
            <person name="Li T."/>
            <person name="Hu X."/>
            <person name="Zhang T."/>
            <person name="Song X."/>
            <person name="Zhang H."/>
            <person name="Dai N."/>
            <person name="Sheng W."/>
            <person name="Hou X."/>
            <person name="Wei L."/>
        </authorList>
    </citation>
    <scope>NUCLEOTIDE SEQUENCE</scope>
    <source>
        <strain evidence="7">KEN1</strain>
        <tissue evidence="7">Leaf</tissue>
    </source>
</reference>
<evidence type="ECO:0000259" key="6">
    <source>
        <dbReference type="Pfam" id="PF23598"/>
    </source>
</evidence>
<organism evidence="7">
    <name type="scientific">Sesamum latifolium</name>
    <dbReference type="NCBI Taxonomy" id="2727402"/>
    <lineage>
        <taxon>Eukaryota</taxon>
        <taxon>Viridiplantae</taxon>
        <taxon>Streptophyta</taxon>
        <taxon>Embryophyta</taxon>
        <taxon>Tracheophyta</taxon>
        <taxon>Spermatophyta</taxon>
        <taxon>Magnoliopsida</taxon>
        <taxon>eudicotyledons</taxon>
        <taxon>Gunneridae</taxon>
        <taxon>Pentapetalae</taxon>
        <taxon>asterids</taxon>
        <taxon>lamiids</taxon>
        <taxon>Lamiales</taxon>
        <taxon>Pedaliaceae</taxon>
        <taxon>Sesamum</taxon>
    </lineage>
</organism>
<evidence type="ECO:0000259" key="5">
    <source>
        <dbReference type="Pfam" id="PF23559"/>
    </source>
</evidence>
<reference evidence="7" key="2">
    <citation type="journal article" date="2024" name="Plant">
        <title>Genomic evolution and insights into agronomic trait innovations of Sesamum species.</title>
        <authorList>
            <person name="Miao H."/>
            <person name="Wang L."/>
            <person name="Qu L."/>
            <person name="Liu H."/>
            <person name="Sun Y."/>
            <person name="Le M."/>
            <person name="Wang Q."/>
            <person name="Wei S."/>
            <person name="Zheng Y."/>
            <person name="Lin W."/>
            <person name="Duan Y."/>
            <person name="Cao H."/>
            <person name="Xiong S."/>
            <person name="Wang X."/>
            <person name="Wei L."/>
            <person name="Li C."/>
            <person name="Ma Q."/>
            <person name="Ju M."/>
            <person name="Zhao R."/>
            <person name="Li G."/>
            <person name="Mu C."/>
            <person name="Tian Q."/>
            <person name="Mei H."/>
            <person name="Zhang T."/>
            <person name="Gao T."/>
            <person name="Zhang H."/>
        </authorList>
    </citation>
    <scope>NUCLEOTIDE SEQUENCE</scope>
    <source>
        <strain evidence="7">KEN1</strain>
    </source>
</reference>
<dbReference type="Pfam" id="PF23559">
    <property type="entry name" value="WHD_DRP"/>
    <property type="match status" value="1"/>
</dbReference>
<accession>A0AAW2UY47</accession>
<evidence type="ECO:0000256" key="4">
    <source>
        <dbReference type="ARBA" id="ARBA00022840"/>
    </source>
</evidence>
<dbReference type="Gene3D" id="3.80.10.10">
    <property type="entry name" value="Ribonuclease Inhibitor"/>
    <property type="match status" value="1"/>
</dbReference>
<keyword evidence="3" id="KW-0611">Plant defense</keyword>
<dbReference type="EMBL" id="JACGWN010000011">
    <property type="protein sequence ID" value="KAL0421971.1"/>
    <property type="molecule type" value="Genomic_DNA"/>
</dbReference>
<feature type="domain" description="Disease resistance R13L4/SHOC-2-like LRR" evidence="6">
    <location>
        <begin position="133"/>
        <end position="407"/>
    </location>
</feature>
<protein>
    <submittedName>
        <fullName evidence="7">Disease resistance RPP13-like protein 3</fullName>
    </submittedName>
</protein>
<dbReference type="SUPFAM" id="SSF52058">
    <property type="entry name" value="L domain-like"/>
    <property type="match status" value="1"/>
</dbReference>
<dbReference type="PANTHER" id="PTHR15140">
    <property type="entry name" value="TUBULIN-SPECIFIC CHAPERONE E"/>
    <property type="match status" value="1"/>
</dbReference>
<dbReference type="GO" id="GO:0006952">
    <property type="term" value="P:defense response"/>
    <property type="evidence" value="ECO:0007669"/>
    <property type="project" value="UniProtKB-KW"/>
</dbReference>
<evidence type="ECO:0000256" key="2">
    <source>
        <dbReference type="ARBA" id="ARBA00022741"/>
    </source>
</evidence>
<gene>
    <name evidence="7" type="ORF">Slati_3220000</name>
</gene>
<name>A0AAW2UY47_9LAMI</name>
<dbReference type="InterPro" id="IPR036388">
    <property type="entry name" value="WH-like_DNA-bd_sf"/>
</dbReference>
<proteinExistence type="predicted"/>
<comment type="caution">
    <text evidence="7">The sequence shown here is derived from an EMBL/GenBank/DDBJ whole genome shotgun (WGS) entry which is preliminary data.</text>
</comment>
<keyword evidence="2" id="KW-0547">Nucleotide-binding</keyword>
<keyword evidence="1" id="KW-0677">Repeat</keyword>
<dbReference type="AlphaFoldDB" id="A0AAW2UY47"/>
<feature type="domain" description="Disease resistance protein winged helix" evidence="5">
    <location>
        <begin position="3"/>
        <end position="73"/>
    </location>
</feature>
<dbReference type="Pfam" id="PF23598">
    <property type="entry name" value="LRR_14"/>
    <property type="match status" value="1"/>
</dbReference>
<evidence type="ECO:0000256" key="3">
    <source>
        <dbReference type="ARBA" id="ARBA00022821"/>
    </source>
</evidence>